<feature type="region of interest" description="Disordered" evidence="1">
    <location>
        <begin position="169"/>
        <end position="263"/>
    </location>
</feature>
<name>A0A813G1X2_POLGL</name>
<feature type="compositionally biased region" description="Low complexity" evidence="1">
    <location>
        <begin position="340"/>
        <end position="349"/>
    </location>
</feature>
<dbReference type="Proteomes" id="UP000654075">
    <property type="component" value="Unassembled WGS sequence"/>
</dbReference>
<evidence type="ECO:0000313" key="2">
    <source>
        <dbReference type="EMBL" id="CAE8618353.1"/>
    </source>
</evidence>
<reference evidence="2" key="1">
    <citation type="submission" date="2021-02" db="EMBL/GenBank/DDBJ databases">
        <authorList>
            <person name="Dougan E. K."/>
            <person name="Rhodes N."/>
            <person name="Thang M."/>
            <person name="Chan C."/>
        </authorList>
    </citation>
    <scope>NUCLEOTIDE SEQUENCE</scope>
</reference>
<accession>A0A813G1X2</accession>
<feature type="compositionally biased region" description="Low complexity" evidence="1">
    <location>
        <begin position="357"/>
        <end position="370"/>
    </location>
</feature>
<protein>
    <submittedName>
        <fullName evidence="2">Uncharacterized protein</fullName>
    </submittedName>
</protein>
<dbReference type="EMBL" id="CAJNNV010026496">
    <property type="protein sequence ID" value="CAE8618353.1"/>
    <property type="molecule type" value="Genomic_DNA"/>
</dbReference>
<feature type="region of interest" description="Disordered" evidence="1">
    <location>
        <begin position="495"/>
        <end position="532"/>
    </location>
</feature>
<feature type="compositionally biased region" description="Polar residues" evidence="1">
    <location>
        <begin position="316"/>
        <end position="327"/>
    </location>
</feature>
<keyword evidence="3" id="KW-1185">Reference proteome</keyword>
<sequence length="532" mass="58395">MDIGSMSEKVWKTAKRRRDRLAALRNNLSKSSDRKVEPVVEAKSPRYLIQRQSTEEEVMKKLHRIATEVNSALSDVNSGLADKLRLEMSEEVLASFETLPQAVDAPVFSRLKGAVDKLIVVLQAATEKKGGEGEESAEESVRQKDDVQKLADEFGHLSQDIVQQANLTEQEELEEEQKAVVAARLPNAREHKRRRTTRRTKRDENGQPKTEHAMASESEETDEESETRSNQEVDDACEDEEENSEEEEEERKEEEEAKLAGELAVRRAQEEVESAGAENIKFRIYLEELRKMEANHSFEEAGAADSAQEAVAGTTEPRSQAGNTEGSQLPALPGPGSRKVSVSVSVSVSAVGGEHTAASSASAVGLGSSSQRTESAEVGPSAASPADIQGASVELLSSQQGPQQQQQQQQQGPQQQQGLQQQGEQGSLAQGTTEGPASVGDNHNNNNNNDNDNNNNDNNNDLSLASLTPGARRRRSSFRGLPVVYPVVWPKRVKTTTKQQAYHNKQQQNNNKTTTNNNNKTTTKQQQNNNKL</sequence>
<feature type="compositionally biased region" description="Low complexity" evidence="1">
    <location>
        <begin position="504"/>
        <end position="532"/>
    </location>
</feature>
<feature type="compositionally biased region" description="Basic and acidic residues" evidence="1">
    <location>
        <begin position="254"/>
        <end position="263"/>
    </location>
</feature>
<dbReference type="AlphaFoldDB" id="A0A813G1X2"/>
<feature type="compositionally biased region" description="Basic and acidic residues" evidence="1">
    <location>
        <begin position="201"/>
        <end position="214"/>
    </location>
</feature>
<evidence type="ECO:0000256" key="1">
    <source>
        <dbReference type="SAM" id="MobiDB-lite"/>
    </source>
</evidence>
<feature type="compositionally biased region" description="Low complexity" evidence="1">
    <location>
        <begin position="441"/>
        <end position="461"/>
    </location>
</feature>
<feature type="compositionally biased region" description="Acidic residues" evidence="1">
    <location>
        <begin position="232"/>
        <end position="253"/>
    </location>
</feature>
<feature type="compositionally biased region" description="Low complexity" evidence="1">
    <location>
        <begin position="399"/>
        <end position="426"/>
    </location>
</feature>
<gene>
    <name evidence="2" type="ORF">PGLA1383_LOCUS35982</name>
</gene>
<evidence type="ECO:0000313" key="3">
    <source>
        <dbReference type="Proteomes" id="UP000654075"/>
    </source>
</evidence>
<feature type="region of interest" description="Disordered" evidence="1">
    <location>
        <begin position="126"/>
        <end position="145"/>
    </location>
</feature>
<comment type="caution">
    <text evidence="2">The sequence shown here is derived from an EMBL/GenBank/DDBJ whole genome shotgun (WGS) entry which is preliminary data.</text>
</comment>
<organism evidence="2 3">
    <name type="scientific">Polarella glacialis</name>
    <name type="common">Dinoflagellate</name>
    <dbReference type="NCBI Taxonomy" id="89957"/>
    <lineage>
        <taxon>Eukaryota</taxon>
        <taxon>Sar</taxon>
        <taxon>Alveolata</taxon>
        <taxon>Dinophyceae</taxon>
        <taxon>Suessiales</taxon>
        <taxon>Suessiaceae</taxon>
        <taxon>Polarella</taxon>
    </lineage>
</organism>
<feature type="compositionally biased region" description="Basic residues" evidence="1">
    <location>
        <begin position="190"/>
        <end position="200"/>
    </location>
</feature>
<feature type="region of interest" description="Disordered" evidence="1">
    <location>
        <begin position="297"/>
        <end position="465"/>
    </location>
</feature>
<proteinExistence type="predicted"/>